<proteinExistence type="predicted"/>
<feature type="domain" description="Serine/threonine specific protein phosphatases" evidence="10">
    <location>
        <begin position="1"/>
        <end position="160"/>
    </location>
</feature>
<dbReference type="AlphaFoldDB" id="A0A5J4UK46"/>
<keyword evidence="3" id="KW-0479">Metal-binding</keyword>
<organism evidence="11 12">
    <name type="scientific">Streblomastix strix</name>
    <dbReference type="NCBI Taxonomy" id="222440"/>
    <lineage>
        <taxon>Eukaryota</taxon>
        <taxon>Metamonada</taxon>
        <taxon>Preaxostyla</taxon>
        <taxon>Oxymonadida</taxon>
        <taxon>Streblomastigidae</taxon>
        <taxon>Streblomastix</taxon>
    </lineage>
</organism>
<evidence type="ECO:0000256" key="9">
    <source>
        <dbReference type="SAM" id="MobiDB-lite"/>
    </source>
</evidence>
<evidence type="ECO:0000256" key="2">
    <source>
        <dbReference type="ARBA" id="ARBA00013081"/>
    </source>
</evidence>
<evidence type="ECO:0000259" key="10">
    <source>
        <dbReference type="SMART" id="SM00156"/>
    </source>
</evidence>
<dbReference type="Pfam" id="PF00149">
    <property type="entry name" value="Metallophos"/>
    <property type="match status" value="1"/>
</dbReference>
<dbReference type="InterPro" id="IPR006186">
    <property type="entry name" value="Ser/Thr-sp_prot-phosphatase"/>
</dbReference>
<dbReference type="InterPro" id="IPR004843">
    <property type="entry name" value="Calcineurin-like_PHP"/>
</dbReference>
<evidence type="ECO:0000313" key="11">
    <source>
        <dbReference type="EMBL" id="KAA6371056.1"/>
    </source>
</evidence>
<feature type="region of interest" description="Disordered" evidence="9">
    <location>
        <begin position="194"/>
        <end position="222"/>
    </location>
</feature>
<dbReference type="PANTHER" id="PTHR11668">
    <property type="entry name" value="SERINE/THREONINE PROTEIN PHOSPHATASE"/>
    <property type="match status" value="1"/>
</dbReference>
<protein>
    <recommendedName>
        <fullName evidence="2">protein-serine/threonine phosphatase</fullName>
        <ecNumber evidence="2">3.1.3.16</ecNumber>
    </recommendedName>
</protein>
<evidence type="ECO:0000256" key="6">
    <source>
        <dbReference type="ARBA" id="ARBA00023211"/>
    </source>
</evidence>
<dbReference type="PANTHER" id="PTHR11668:SF300">
    <property type="entry name" value="SERINE_THREONINE-PROTEIN PHOSPHATASE"/>
    <property type="match status" value="1"/>
</dbReference>
<name>A0A5J4UK46_9EUKA</name>
<reference evidence="11 12" key="1">
    <citation type="submission" date="2019-03" db="EMBL/GenBank/DDBJ databases">
        <title>Single cell metagenomics reveals metabolic interactions within the superorganism composed of flagellate Streblomastix strix and complex community of Bacteroidetes bacteria on its surface.</title>
        <authorList>
            <person name="Treitli S.C."/>
            <person name="Kolisko M."/>
            <person name="Husnik F."/>
            <person name="Keeling P."/>
            <person name="Hampl V."/>
        </authorList>
    </citation>
    <scope>NUCLEOTIDE SEQUENCE [LARGE SCALE GENOMIC DNA]</scope>
    <source>
        <strain evidence="11">ST1C</strain>
    </source>
</reference>
<dbReference type="EC" id="3.1.3.16" evidence="2"/>
<comment type="catalytic activity">
    <reaction evidence="8">
        <text>O-phospho-L-threonyl-[protein] + H2O = L-threonyl-[protein] + phosphate</text>
        <dbReference type="Rhea" id="RHEA:47004"/>
        <dbReference type="Rhea" id="RHEA-COMP:11060"/>
        <dbReference type="Rhea" id="RHEA-COMP:11605"/>
        <dbReference type="ChEBI" id="CHEBI:15377"/>
        <dbReference type="ChEBI" id="CHEBI:30013"/>
        <dbReference type="ChEBI" id="CHEBI:43474"/>
        <dbReference type="ChEBI" id="CHEBI:61977"/>
        <dbReference type="EC" id="3.1.3.16"/>
    </reaction>
</comment>
<evidence type="ECO:0000256" key="5">
    <source>
        <dbReference type="ARBA" id="ARBA00022912"/>
    </source>
</evidence>
<feature type="compositionally biased region" description="Low complexity" evidence="9">
    <location>
        <begin position="194"/>
        <end position="207"/>
    </location>
</feature>
<dbReference type="OrthoDB" id="1930084at2759"/>
<dbReference type="InterPro" id="IPR050341">
    <property type="entry name" value="PP1_catalytic_subunit"/>
</dbReference>
<gene>
    <name evidence="11" type="ORF">EZS28_033416</name>
</gene>
<evidence type="ECO:0000256" key="7">
    <source>
        <dbReference type="ARBA" id="ARBA00047761"/>
    </source>
</evidence>
<accession>A0A5J4UK46</accession>
<dbReference type="FunFam" id="3.60.21.10:FF:000133">
    <property type="entry name" value="Protein CBR-PPH-1"/>
    <property type="match status" value="1"/>
</dbReference>
<dbReference type="Gene3D" id="3.60.21.10">
    <property type="match status" value="1"/>
</dbReference>
<dbReference type="Proteomes" id="UP000324800">
    <property type="component" value="Unassembled WGS sequence"/>
</dbReference>
<evidence type="ECO:0000256" key="1">
    <source>
        <dbReference type="ARBA" id="ARBA00001936"/>
    </source>
</evidence>
<dbReference type="EMBL" id="SNRW01014812">
    <property type="protein sequence ID" value="KAA6371056.1"/>
    <property type="molecule type" value="Genomic_DNA"/>
</dbReference>
<evidence type="ECO:0000256" key="4">
    <source>
        <dbReference type="ARBA" id="ARBA00022801"/>
    </source>
</evidence>
<dbReference type="InterPro" id="IPR029052">
    <property type="entry name" value="Metallo-depent_PP-like"/>
</dbReference>
<dbReference type="SMART" id="SM00156">
    <property type="entry name" value="PP2Ac"/>
    <property type="match status" value="1"/>
</dbReference>
<comment type="caution">
    <text evidence="11">The sequence shown here is derived from an EMBL/GenBank/DDBJ whole genome shotgun (WGS) entry which is preliminary data.</text>
</comment>
<dbReference type="GO" id="GO:0005737">
    <property type="term" value="C:cytoplasm"/>
    <property type="evidence" value="ECO:0007669"/>
    <property type="project" value="TreeGrafter"/>
</dbReference>
<evidence type="ECO:0000256" key="3">
    <source>
        <dbReference type="ARBA" id="ARBA00022723"/>
    </source>
</evidence>
<dbReference type="GO" id="GO:0046872">
    <property type="term" value="F:metal ion binding"/>
    <property type="evidence" value="ECO:0007669"/>
    <property type="project" value="UniProtKB-KW"/>
</dbReference>
<evidence type="ECO:0000313" key="12">
    <source>
        <dbReference type="Proteomes" id="UP000324800"/>
    </source>
</evidence>
<dbReference type="GO" id="GO:0005634">
    <property type="term" value="C:nucleus"/>
    <property type="evidence" value="ECO:0007669"/>
    <property type="project" value="TreeGrafter"/>
</dbReference>
<comment type="catalytic activity">
    <reaction evidence="7">
        <text>O-phospho-L-seryl-[protein] + H2O = L-seryl-[protein] + phosphate</text>
        <dbReference type="Rhea" id="RHEA:20629"/>
        <dbReference type="Rhea" id="RHEA-COMP:9863"/>
        <dbReference type="Rhea" id="RHEA-COMP:11604"/>
        <dbReference type="ChEBI" id="CHEBI:15377"/>
        <dbReference type="ChEBI" id="CHEBI:29999"/>
        <dbReference type="ChEBI" id="CHEBI:43474"/>
        <dbReference type="ChEBI" id="CHEBI:83421"/>
        <dbReference type="EC" id="3.1.3.16"/>
    </reaction>
</comment>
<keyword evidence="4" id="KW-0378">Hydrolase</keyword>
<keyword evidence="5" id="KW-0904">Protein phosphatase</keyword>
<dbReference type="GO" id="GO:0004722">
    <property type="term" value="F:protein serine/threonine phosphatase activity"/>
    <property type="evidence" value="ECO:0007669"/>
    <property type="project" value="UniProtKB-EC"/>
</dbReference>
<dbReference type="SUPFAM" id="SSF56300">
    <property type="entry name" value="Metallo-dependent phosphatases"/>
    <property type="match status" value="1"/>
</dbReference>
<keyword evidence="6" id="KW-0464">Manganese</keyword>
<evidence type="ECO:0000256" key="8">
    <source>
        <dbReference type="ARBA" id="ARBA00048336"/>
    </source>
</evidence>
<feature type="non-terminal residue" evidence="11">
    <location>
        <position position="1"/>
    </location>
</feature>
<dbReference type="PRINTS" id="PR00114">
    <property type="entry name" value="STPHPHTASE"/>
</dbReference>
<sequence>KRRYNSRLWKLFTDCFNCLPLCAVVEDKIFCTHGGLSPELHSIDQIRCLVRPTDVPDQGLLCDLLWSDPDATVLGWGENDRGVSYTFGVNVAAQFLQKNDFDVLIRAHQVVNEGFEVLGKKQVVTIFSAPNYCGEFDNAGAIMTVDEKLNCTFQILKPMEVRRAGGMFAGGMAVANFAGAQGYTSTAMAGQGQQQQMQQMQQQVATGAGAGQKRYSSVPGQK</sequence>
<comment type="cofactor">
    <cofactor evidence="1">
        <name>Mn(2+)</name>
        <dbReference type="ChEBI" id="CHEBI:29035"/>
    </cofactor>
</comment>